<dbReference type="Proteomes" id="UP000018130">
    <property type="component" value="Unassembled WGS sequence"/>
</dbReference>
<reference evidence="1 2" key="2">
    <citation type="submission" date="2013-09" db="EMBL/GenBank/DDBJ databases">
        <title>Whole genome comparison of six Crocosphaera watsonii strains with differing phenotypes.</title>
        <authorList>
            <person name="Bench S.R."/>
            <person name="Heller P."/>
            <person name="Frank I."/>
            <person name="Arciniega M."/>
            <person name="Shilova I.N."/>
            <person name="Zehr J.P."/>
        </authorList>
    </citation>
    <scope>NUCLEOTIDE SEQUENCE [LARGE SCALE GENOMIC DNA]</scope>
    <source>
        <strain evidence="1 2">WH 0402</strain>
    </source>
</reference>
<accession>T2JV20</accession>
<dbReference type="AlphaFoldDB" id="T2JV20"/>
<dbReference type="EMBL" id="CAQN01000897">
    <property type="protein sequence ID" value="CCQ69070.1"/>
    <property type="molecule type" value="Genomic_DNA"/>
</dbReference>
<proteinExistence type="predicted"/>
<comment type="caution">
    <text evidence="1">The sequence shown here is derived from an EMBL/GenBank/DDBJ whole genome shotgun (WGS) entry which is preliminary data.</text>
</comment>
<name>T2JV20_CROWT</name>
<sequence>MGSEFEIRILISNLFALSLSFNARDSLARKLCFLGNKPLWVRDNEKKPLLIRE</sequence>
<reference evidence="1 2" key="1">
    <citation type="submission" date="2013-01" db="EMBL/GenBank/DDBJ databases">
        <authorList>
            <person name="Bench S."/>
        </authorList>
    </citation>
    <scope>NUCLEOTIDE SEQUENCE [LARGE SCALE GENOMIC DNA]</scope>
    <source>
        <strain evidence="1 2">WH 0402</strain>
    </source>
</reference>
<protein>
    <submittedName>
        <fullName evidence="1">Uncharacterized protein</fullName>
    </submittedName>
</protein>
<evidence type="ECO:0000313" key="2">
    <source>
        <dbReference type="Proteomes" id="UP000018130"/>
    </source>
</evidence>
<evidence type="ECO:0000313" key="1">
    <source>
        <dbReference type="EMBL" id="CCQ69070.1"/>
    </source>
</evidence>
<organism evidence="1 2">
    <name type="scientific">Crocosphaera watsonii WH 0402</name>
    <dbReference type="NCBI Taxonomy" id="1284629"/>
    <lineage>
        <taxon>Bacteria</taxon>
        <taxon>Bacillati</taxon>
        <taxon>Cyanobacteriota</taxon>
        <taxon>Cyanophyceae</taxon>
        <taxon>Oscillatoriophycideae</taxon>
        <taxon>Chroococcales</taxon>
        <taxon>Aphanothecaceae</taxon>
        <taxon>Crocosphaera</taxon>
    </lineage>
</organism>
<gene>
    <name evidence="1" type="ORF">CWATWH0402_5539</name>
</gene>